<reference evidence="1 2" key="1">
    <citation type="submission" date="2018-08" db="EMBL/GenBank/DDBJ databases">
        <title>A genome reference for cultivated species of the human gut microbiota.</title>
        <authorList>
            <person name="Zou Y."/>
            <person name="Xue W."/>
            <person name="Luo G."/>
        </authorList>
    </citation>
    <scope>NUCLEOTIDE SEQUENCE [LARGE SCALE GENOMIC DNA]</scope>
    <source>
        <strain evidence="1 2">OM06-4</strain>
    </source>
</reference>
<gene>
    <name evidence="1" type="ORF">DXB93_04210</name>
</gene>
<dbReference type="RefSeq" id="WP_117580675.1">
    <property type="nucleotide sequence ID" value="NZ_JAHOLO010000007.1"/>
</dbReference>
<dbReference type="InterPro" id="IPR008003">
    <property type="entry name" value="DUF739"/>
</dbReference>
<dbReference type="EMBL" id="QUSL01000004">
    <property type="protein sequence ID" value="RGD86719.1"/>
    <property type="molecule type" value="Genomic_DNA"/>
</dbReference>
<proteinExistence type="predicted"/>
<dbReference type="Proteomes" id="UP000261032">
    <property type="component" value="Unassembled WGS sequence"/>
</dbReference>
<protein>
    <submittedName>
        <fullName evidence="1">DUF739 family protein</fullName>
    </submittedName>
</protein>
<dbReference type="AlphaFoldDB" id="A0A3E3EG17"/>
<name>A0A3E3EG17_9FIRM</name>
<accession>A0A3E3EG17</accession>
<dbReference type="Pfam" id="PF05339">
    <property type="entry name" value="DUF739"/>
    <property type="match status" value="1"/>
</dbReference>
<sequence length="83" mass="9836">MGVRANTKISMEYTFDYSKLRGRIREICNTEEAWAVKMGFSDYTKSMRLNNKSNFKSNEIMRCCEILKINKEDIGLYFFTIKN</sequence>
<comment type="caution">
    <text evidence="1">The sequence shown here is derived from an EMBL/GenBank/DDBJ whole genome shotgun (WGS) entry which is preliminary data.</text>
</comment>
<organism evidence="1 2">
    <name type="scientific">Thomasclavelia ramosa</name>
    <dbReference type="NCBI Taxonomy" id="1547"/>
    <lineage>
        <taxon>Bacteria</taxon>
        <taxon>Bacillati</taxon>
        <taxon>Bacillota</taxon>
        <taxon>Erysipelotrichia</taxon>
        <taxon>Erysipelotrichales</taxon>
        <taxon>Coprobacillaceae</taxon>
        <taxon>Thomasclavelia</taxon>
    </lineage>
</organism>
<evidence type="ECO:0000313" key="1">
    <source>
        <dbReference type="EMBL" id="RGD86719.1"/>
    </source>
</evidence>
<evidence type="ECO:0000313" key="2">
    <source>
        <dbReference type="Proteomes" id="UP000261032"/>
    </source>
</evidence>